<dbReference type="Proteomes" id="UP001151760">
    <property type="component" value="Unassembled WGS sequence"/>
</dbReference>
<organism evidence="2 3">
    <name type="scientific">Tanacetum coccineum</name>
    <dbReference type="NCBI Taxonomy" id="301880"/>
    <lineage>
        <taxon>Eukaryota</taxon>
        <taxon>Viridiplantae</taxon>
        <taxon>Streptophyta</taxon>
        <taxon>Embryophyta</taxon>
        <taxon>Tracheophyta</taxon>
        <taxon>Spermatophyta</taxon>
        <taxon>Magnoliopsida</taxon>
        <taxon>eudicotyledons</taxon>
        <taxon>Gunneridae</taxon>
        <taxon>Pentapetalae</taxon>
        <taxon>asterids</taxon>
        <taxon>campanulids</taxon>
        <taxon>Asterales</taxon>
        <taxon>Asteraceae</taxon>
        <taxon>Asteroideae</taxon>
        <taxon>Anthemideae</taxon>
        <taxon>Anthemidinae</taxon>
        <taxon>Tanacetum</taxon>
    </lineage>
</organism>
<gene>
    <name evidence="2" type="ORF">Tco_0861287</name>
</gene>
<name>A0ABQ5BHD1_9ASTR</name>
<dbReference type="Pfam" id="PF25372">
    <property type="entry name" value="DUF7885"/>
    <property type="match status" value="1"/>
</dbReference>
<keyword evidence="3" id="KW-1185">Reference proteome</keyword>
<proteinExistence type="predicted"/>
<dbReference type="Gene3D" id="3.80.10.10">
    <property type="entry name" value="Ribonuclease Inhibitor"/>
    <property type="match status" value="1"/>
</dbReference>
<reference evidence="2" key="2">
    <citation type="submission" date="2022-01" db="EMBL/GenBank/DDBJ databases">
        <authorList>
            <person name="Yamashiro T."/>
            <person name="Shiraishi A."/>
            <person name="Satake H."/>
            <person name="Nakayama K."/>
        </authorList>
    </citation>
    <scope>NUCLEOTIDE SEQUENCE</scope>
</reference>
<comment type="caution">
    <text evidence="2">The sequence shown here is derived from an EMBL/GenBank/DDBJ whole genome shotgun (WGS) entry which is preliminary data.</text>
</comment>
<protein>
    <submittedName>
        <fullName evidence="2">F-box domain, cyclin-like protein</fullName>
    </submittedName>
</protein>
<evidence type="ECO:0000313" key="3">
    <source>
        <dbReference type="Proteomes" id="UP001151760"/>
    </source>
</evidence>
<dbReference type="EMBL" id="BQNB010013297">
    <property type="protein sequence ID" value="GJT14245.1"/>
    <property type="molecule type" value="Genomic_DNA"/>
</dbReference>
<dbReference type="InterPro" id="IPR032675">
    <property type="entry name" value="LRR_dom_sf"/>
</dbReference>
<reference evidence="2" key="1">
    <citation type="journal article" date="2022" name="Int. J. Mol. Sci.">
        <title>Draft Genome of Tanacetum Coccineum: Genomic Comparison of Closely Related Tanacetum-Family Plants.</title>
        <authorList>
            <person name="Yamashiro T."/>
            <person name="Shiraishi A."/>
            <person name="Nakayama K."/>
            <person name="Satake H."/>
        </authorList>
    </citation>
    <scope>NUCLEOTIDE SEQUENCE</scope>
</reference>
<evidence type="ECO:0000259" key="1">
    <source>
        <dbReference type="Pfam" id="PF25372"/>
    </source>
</evidence>
<dbReference type="SUPFAM" id="SSF52047">
    <property type="entry name" value="RNI-like"/>
    <property type="match status" value="1"/>
</dbReference>
<evidence type="ECO:0000313" key="2">
    <source>
        <dbReference type="EMBL" id="GJT14245.1"/>
    </source>
</evidence>
<dbReference type="PANTHER" id="PTHR33088:SF105">
    <property type="entry name" value="ESX-1 SECRETION-ASSOCIATED PROTEIN ESPE"/>
    <property type="match status" value="1"/>
</dbReference>
<dbReference type="InterPro" id="IPR044659">
    <property type="entry name" value="PELPK1_2"/>
</dbReference>
<dbReference type="PANTHER" id="PTHR33088">
    <property type="entry name" value="MUCIN-2"/>
    <property type="match status" value="1"/>
</dbReference>
<feature type="domain" description="F-box/LRR-repeat protein 15-like leucin rich repeat" evidence="1">
    <location>
        <begin position="2"/>
        <end position="114"/>
    </location>
</feature>
<sequence>MRITDNAITVIADDCAELIELCIRNCLLVTNKAMKALAKRGRLQHEFILLRKLDICNCPRICLESVKYLKKPYFRGLQWIGIGQTHSILVADTVLPQICRERPWLTICKDGCEIPSIPNMPQPQIPTIPNMPQPQMPTIPTLPNMPTIPNMPKVSLPPLPSMPTIPNLPTTIPQIPFFAPPPSKK</sequence>
<accession>A0ABQ5BHD1</accession>
<dbReference type="InterPro" id="IPR057207">
    <property type="entry name" value="FBXL15_LRR"/>
</dbReference>